<name>C7R5A6_JONDD</name>
<gene>
    <name evidence="5" type="ordered locus">Jden_0109</name>
</gene>
<dbReference type="RefSeq" id="WP_012805889.1">
    <property type="nucleotide sequence ID" value="NC_013174.1"/>
</dbReference>
<dbReference type="KEGG" id="jde:Jden_0109"/>
<keyword evidence="2" id="KW-0547">Nucleotide-binding</keyword>
<dbReference type="InterPro" id="IPR017871">
    <property type="entry name" value="ABC_transporter-like_CS"/>
</dbReference>
<dbReference type="SMART" id="SM00382">
    <property type="entry name" value="AAA"/>
    <property type="match status" value="1"/>
</dbReference>
<dbReference type="SUPFAM" id="SSF52540">
    <property type="entry name" value="P-loop containing nucleoside triphosphate hydrolases"/>
    <property type="match status" value="1"/>
</dbReference>
<dbReference type="CDD" id="cd03255">
    <property type="entry name" value="ABC_MJ0796_LolCDE_FtsE"/>
    <property type="match status" value="1"/>
</dbReference>
<evidence type="ECO:0000313" key="6">
    <source>
        <dbReference type="Proteomes" id="UP000000628"/>
    </source>
</evidence>
<dbReference type="PANTHER" id="PTHR24220">
    <property type="entry name" value="IMPORT ATP-BINDING PROTEIN"/>
    <property type="match status" value="1"/>
</dbReference>
<proteinExistence type="predicted"/>
<dbReference type="Proteomes" id="UP000000628">
    <property type="component" value="Chromosome"/>
</dbReference>
<dbReference type="PROSITE" id="PS00211">
    <property type="entry name" value="ABC_TRANSPORTER_1"/>
    <property type="match status" value="1"/>
</dbReference>
<dbReference type="InterPro" id="IPR015854">
    <property type="entry name" value="ABC_transpr_LolD-like"/>
</dbReference>
<dbReference type="GO" id="GO:0016887">
    <property type="term" value="F:ATP hydrolysis activity"/>
    <property type="evidence" value="ECO:0007669"/>
    <property type="project" value="InterPro"/>
</dbReference>
<dbReference type="EMBL" id="CP001706">
    <property type="protein sequence ID" value="ACV07784.1"/>
    <property type="molecule type" value="Genomic_DNA"/>
</dbReference>
<dbReference type="Gene3D" id="3.40.50.300">
    <property type="entry name" value="P-loop containing nucleotide triphosphate hydrolases"/>
    <property type="match status" value="1"/>
</dbReference>
<dbReference type="InterPro" id="IPR003593">
    <property type="entry name" value="AAA+_ATPase"/>
</dbReference>
<dbReference type="InterPro" id="IPR003439">
    <property type="entry name" value="ABC_transporter-like_ATP-bd"/>
</dbReference>
<evidence type="ECO:0000313" key="5">
    <source>
        <dbReference type="EMBL" id="ACV07784.1"/>
    </source>
</evidence>
<keyword evidence="6" id="KW-1185">Reference proteome</keyword>
<feature type="domain" description="ABC transporter" evidence="4">
    <location>
        <begin position="9"/>
        <end position="240"/>
    </location>
</feature>
<dbReference type="InterPro" id="IPR017911">
    <property type="entry name" value="MacB-like_ATP-bd"/>
</dbReference>
<dbReference type="GO" id="GO:0022857">
    <property type="term" value="F:transmembrane transporter activity"/>
    <property type="evidence" value="ECO:0007669"/>
    <property type="project" value="TreeGrafter"/>
</dbReference>
<dbReference type="HOGENOM" id="CLU_000604_1_22_11"/>
<dbReference type="GO" id="GO:0005886">
    <property type="term" value="C:plasma membrane"/>
    <property type="evidence" value="ECO:0007669"/>
    <property type="project" value="TreeGrafter"/>
</dbReference>
<protein>
    <submittedName>
        <fullName evidence="5">ABC transporter related</fullName>
    </submittedName>
</protein>
<dbReference type="GO" id="GO:0098796">
    <property type="term" value="C:membrane protein complex"/>
    <property type="evidence" value="ECO:0007669"/>
    <property type="project" value="UniProtKB-ARBA"/>
</dbReference>
<dbReference type="PROSITE" id="PS50893">
    <property type="entry name" value="ABC_TRANSPORTER_2"/>
    <property type="match status" value="1"/>
</dbReference>
<accession>C7R5A6</accession>
<evidence type="ECO:0000256" key="1">
    <source>
        <dbReference type="ARBA" id="ARBA00022448"/>
    </source>
</evidence>
<dbReference type="Pfam" id="PF00005">
    <property type="entry name" value="ABC_tran"/>
    <property type="match status" value="1"/>
</dbReference>
<sequence>MVTHSAPFIVGTDLGKTFGYGHAAIHALREVNIEIHRGDFTVVVGPSGSGKSTLLNIVGGMDTATAGSLTVGDRHLTALNARELTDYRRTSVGFVFQFYNLVPNLTAVENVALAAALVMPRADATQLAGDLLDQVGLQDRKDQFPRHLSGGEMQRVAIARALAKKPGVLLCDEPSGALDSVTGAHILAQLQRTARDTQTAVVVVTHDQSLAPAADHLIVLGDGRVVEDRRHDNPPLLEEPALT</sequence>
<dbReference type="FunFam" id="3.40.50.300:FF:000032">
    <property type="entry name" value="Export ABC transporter ATP-binding protein"/>
    <property type="match status" value="1"/>
</dbReference>
<dbReference type="AlphaFoldDB" id="C7R5A6"/>
<evidence type="ECO:0000256" key="2">
    <source>
        <dbReference type="ARBA" id="ARBA00022741"/>
    </source>
</evidence>
<dbReference type="PANTHER" id="PTHR24220:SF686">
    <property type="entry name" value="BLL7988 PROTEIN"/>
    <property type="match status" value="1"/>
</dbReference>
<keyword evidence="3" id="KW-0067">ATP-binding</keyword>
<reference evidence="5 6" key="1">
    <citation type="journal article" date="2009" name="Stand. Genomic Sci.">
        <title>Complete genome sequence of Jonesia denitrificans type strain (Prevot 55134).</title>
        <authorList>
            <person name="Pukall R."/>
            <person name="Gehrich-Schroter G."/>
            <person name="Lapidus A."/>
            <person name="Nolan M."/>
            <person name="Glavina Del Rio T."/>
            <person name="Lucas S."/>
            <person name="Chen F."/>
            <person name="Tice H."/>
            <person name="Pitluck S."/>
            <person name="Cheng J.F."/>
            <person name="Copeland A."/>
            <person name="Saunders E."/>
            <person name="Brettin T."/>
            <person name="Detter J.C."/>
            <person name="Bruce D."/>
            <person name="Goodwin L."/>
            <person name="Pati A."/>
            <person name="Ivanova N."/>
            <person name="Mavromatis K."/>
            <person name="Ovchinnikova G."/>
            <person name="Chen A."/>
            <person name="Palaniappan K."/>
            <person name="Land M."/>
            <person name="Hauser L."/>
            <person name="Chang Y.J."/>
            <person name="Jeffries C.D."/>
            <person name="Chain P."/>
            <person name="Goker M."/>
            <person name="Bristow J."/>
            <person name="Eisen J.A."/>
            <person name="Markowitz V."/>
            <person name="Hugenholtz P."/>
            <person name="Kyrpides N.C."/>
            <person name="Klenk H.P."/>
            <person name="Han C."/>
        </authorList>
    </citation>
    <scope>NUCLEOTIDE SEQUENCE [LARGE SCALE GENOMIC DNA]</scope>
    <source>
        <strain evidence="6">ATCC 14870 / DSM 20603 / BCRC 15368 / CIP 55.134 / JCM 11481 / NBRC 15587 / NCTC 10816 / Prevot 55134</strain>
    </source>
</reference>
<dbReference type="GO" id="GO:0005524">
    <property type="term" value="F:ATP binding"/>
    <property type="evidence" value="ECO:0007669"/>
    <property type="project" value="UniProtKB-KW"/>
</dbReference>
<dbReference type="STRING" id="471856.Jden_0109"/>
<evidence type="ECO:0000256" key="3">
    <source>
        <dbReference type="ARBA" id="ARBA00022840"/>
    </source>
</evidence>
<dbReference type="eggNOG" id="COG1136">
    <property type="taxonomic scope" value="Bacteria"/>
</dbReference>
<dbReference type="InterPro" id="IPR027417">
    <property type="entry name" value="P-loop_NTPase"/>
</dbReference>
<dbReference type="OrthoDB" id="9802264at2"/>
<evidence type="ECO:0000259" key="4">
    <source>
        <dbReference type="PROSITE" id="PS50893"/>
    </source>
</evidence>
<organism evidence="5 6">
    <name type="scientific">Jonesia denitrificans (strain ATCC 14870 / DSM 20603 / BCRC 15368 / CIP 55.134 / JCM 11481 / NBRC 15587 / NCTC 10816 / Prevot 55134)</name>
    <name type="common">Listeria denitrificans</name>
    <dbReference type="NCBI Taxonomy" id="471856"/>
    <lineage>
        <taxon>Bacteria</taxon>
        <taxon>Bacillati</taxon>
        <taxon>Actinomycetota</taxon>
        <taxon>Actinomycetes</taxon>
        <taxon>Micrococcales</taxon>
        <taxon>Jonesiaceae</taxon>
        <taxon>Jonesia</taxon>
    </lineage>
</organism>
<keyword evidence="1" id="KW-0813">Transport</keyword>